<keyword evidence="1" id="KW-0812">Transmembrane</keyword>
<dbReference type="EMBL" id="CDRZ01000027">
    <property type="protein sequence ID" value="CEO87767.1"/>
    <property type="molecule type" value="Genomic_DNA"/>
</dbReference>
<feature type="transmembrane region" description="Helical" evidence="1">
    <location>
        <begin position="281"/>
        <end position="299"/>
    </location>
</feature>
<evidence type="ECO:0000313" key="3">
    <source>
        <dbReference type="Proteomes" id="UP000046155"/>
    </source>
</evidence>
<keyword evidence="1" id="KW-1133">Transmembrane helix</keyword>
<organism evidence="2 3">
    <name type="scientific">Syntrophaceticus schinkii</name>
    <dbReference type="NCBI Taxonomy" id="499207"/>
    <lineage>
        <taxon>Bacteria</taxon>
        <taxon>Bacillati</taxon>
        <taxon>Bacillota</taxon>
        <taxon>Clostridia</taxon>
        <taxon>Thermoanaerobacterales</taxon>
        <taxon>Thermoanaerobacterales Family III. Incertae Sedis</taxon>
        <taxon>Syntrophaceticus</taxon>
    </lineage>
</organism>
<evidence type="ECO:0000256" key="1">
    <source>
        <dbReference type="SAM" id="Phobius"/>
    </source>
</evidence>
<evidence type="ECO:0000313" key="2">
    <source>
        <dbReference type="EMBL" id="CEO87767.1"/>
    </source>
</evidence>
<feature type="transmembrane region" description="Helical" evidence="1">
    <location>
        <begin position="21"/>
        <end position="36"/>
    </location>
</feature>
<protein>
    <submittedName>
        <fullName evidence="2">Uncharacterized protein</fullName>
    </submittedName>
</protein>
<name>A0A0B7MJG9_9FIRM</name>
<feature type="transmembrane region" description="Helical" evidence="1">
    <location>
        <begin position="178"/>
        <end position="198"/>
    </location>
</feature>
<reference evidence="3" key="1">
    <citation type="submission" date="2015-01" db="EMBL/GenBank/DDBJ databases">
        <authorList>
            <person name="Manzoor Shahid"/>
            <person name="Zubair Saima"/>
        </authorList>
    </citation>
    <scope>NUCLEOTIDE SEQUENCE [LARGE SCALE GENOMIC DNA]</scope>
    <source>
        <strain evidence="3">Sp3</strain>
    </source>
</reference>
<dbReference type="RefSeq" id="WP_044664072.1">
    <property type="nucleotide sequence ID" value="NZ_CDRZ01000027.1"/>
</dbReference>
<sequence length="313" mass="34493">MTGSGLLRVIQAEINRVVRKPFIYIIPLLFLIYVIPDEVGAYNRALAFYTGTIEMPPGVPNPFSGVDLSQMLYWFRWENILTSAGATCLAGLGGTSLVGYVGAVWFADDLQTGVNKQIAVLRKRLMLVISGKFLTLALYMAGILIFVALVSVLTTLFLSEIPGREPAALLRWIPLRNIMLCSIMAVMWASLVAMITLLSRSPVLGAAVGVVWPLVETVGLITGNSKIQLFLAKITPISTIHSLLAFIYDRFSWVIDSTPVVLWTTSPPLTRTMGTVYGMEALVPFLLPFSSLLTVLVVYRENFILKNSLKSRF</sequence>
<proteinExistence type="predicted"/>
<feature type="transmembrane region" description="Helical" evidence="1">
    <location>
        <begin position="204"/>
        <end position="223"/>
    </location>
</feature>
<keyword evidence="1" id="KW-0472">Membrane</keyword>
<keyword evidence="3" id="KW-1185">Reference proteome</keyword>
<dbReference type="Proteomes" id="UP000046155">
    <property type="component" value="Unassembled WGS sequence"/>
</dbReference>
<dbReference type="AlphaFoldDB" id="A0A0B7MJG9"/>
<accession>A0A0B7MJG9</accession>
<feature type="transmembrane region" description="Helical" evidence="1">
    <location>
        <begin position="136"/>
        <end position="158"/>
    </location>
</feature>
<gene>
    <name evidence="2" type="ORF">SSCH_1220020</name>
</gene>